<dbReference type="SUPFAM" id="SSF52540">
    <property type="entry name" value="P-loop containing nucleoside triphosphate hydrolases"/>
    <property type="match status" value="1"/>
</dbReference>
<dbReference type="EMBL" id="JACHFK010000008">
    <property type="protein sequence ID" value="MBB5377656.1"/>
    <property type="molecule type" value="Genomic_DNA"/>
</dbReference>
<dbReference type="Gene3D" id="3.40.50.300">
    <property type="entry name" value="P-loop containing nucleotide triphosphate hydrolases"/>
    <property type="match status" value="1"/>
</dbReference>
<dbReference type="InterPro" id="IPR027417">
    <property type="entry name" value="P-loop_NTPase"/>
</dbReference>
<reference evidence="2" key="4">
    <citation type="submission" date="2024-05" db="EMBL/GenBank/DDBJ databases">
        <authorList>
            <person name="Sun Q."/>
            <person name="Zhou Y."/>
        </authorList>
    </citation>
    <scope>NUCLEOTIDE SEQUENCE</scope>
    <source>
        <strain evidence="2">CGMCC 1.18437</strain>
    </source>
</reference>
<dbReference type="CDD" id="cd00009">
    <property type="entry name" value="AAA"/>
    <property type="match status" value="1"/>
</dbReference>
<organism evidence="3 4">
    <name type="scientific">Deinococcus metalli</name>
    <dbReference type="NCBI Taxonomy" id="1141878"/>
    <lineage>
        <taxon>Bacteria</taxon>
        <taxon>Thermotogati</taxon>
        <taxon>Deinococcota</taxon>
        <taxon>Deinococci</taxon>
        <taxon>Deinococcales</taxon>
        <taxon>Deinococcaceae</taxon>
        <taxon>Deinococcus</taxon>
    </lineage>
</organism>
<dbReference type="EMBL" id="BNAJ01000008">
    <property type="protein sequence ID" value="GHF52341.1"/>
    <property type="molecule type" value="Genomic_DNA"/>
</dbReference>
<proteinExistence type="predicted"/>
<protein>
    <submittedName>
        <fullName evidence="2 3">ATPase</fullName>
    </submittedName>
</protein>
<gene>
    <name evidence="2" type="ORF">GCM10017781_30830</name>
    <name evidence="3" type="ORF">HNQ07_003155</name>
</gene>
<dbReference type="RefSeq" id="WP_229832067.1">
    <property type="nucleotide sequence ID" value="NZ_BNAJ01000008.1"/>
</dbReference>
<dbReference type="InterPro" id="IPR011704">
    <property type="entry name" value="ATPase_dyneun-rel_AAA"/>
</dbReference>
<dbReference type="GO" id="GO:0016887">
    <property type="term" value="F:ATP hydrolysis activity"/>
    <property type="evidence" value="ECO:0007669"/>
    <property type="project" value="InterPro"/>
</dbReference>
<dbReference type="SMART" id="SM00382">
    <property type="entry name" value="AAA"/>
    <property type="match status" value="1"/>
</dbReference>
<dbReference type="PANTHER" id="PTHR42759:SF1">
    <property type="entry name" value="MAGNESIUM-CHELATASE SUBUNIT CHLD"/>
    <property type="match status" value="1"/>
</dbReference>
<evidence type="ECO:0000259" key="1">
    <source>
        <dbReference type="SMART" id="SM00382"/>
    </source>
</evidence>
<reference evidence="2" key="1">
    <citation type="journal article" date="2014" name="Int. J. Syst. Evol. Microbiol.">
        <title>Complete genome of a new Firmicutes species belonging to the dominant human colonic microbiota ('Ruminococcus bicirculans') reveals two chromosomes and a selective capacity to utilize plant glucans.</title>
        <authorList>
            <consortium name="NISC Comparative Sequencing Program"/>
            <person name="Wegmann U."/>
            <person name="Louis P."/>
            <person name="Goesmann A."/>
            <person name="Henrissat B."/>
            <person name="Duncan S.H."/>
            <person name="Flint H.J."/>
        </authorList>
    </citation>
    <scope>NUCLEOTIDE SEQUENCE</scope>
    <source>
        <strain evidence="2">CGMCC 1.18437</strain>
    </source>
</reference>
<reference evidence="5" key="2">
    <citation type="journal article" date="2019" name="Int. J. Syst. Evol. Microbiol.">
        <title>The Global Catalogue of Microorganisms (GCM) 10K type strain sequencing project: providing services to taxonomists for standard genome sequencing and annotation.</title>
        <authorList>
            <consortium name="The Broad Institute Genomics Platform"/>
            <consortium name="The Broad Institute Genome Sequencing Center for Infectious Disease"/>
            <person name="Wu L."/>
            <person name="Ma J."/>
        </authorList>
    </citation>
    <scope>NUCLEOTIDE SEQUENCE [LARGE SCALE GENOMIC DNA]</scope>
    <source>
        <strain evidence="5">CGMCC 1.18437</strain>
    </source>
</reference>
<reference evidence="3 4" key="3">
    <citation type="submission" date="2020-08" db="EMBL/GenBank/DDBJ databases">
        <title>Genomic Encyclopedia of Type Strains, Phase IV (KMG-IV): sequencing the most valuable type-strain genomes for metagenomic binning, comparative biology and taxonomic classification.</title>
        <authorList>
            <person name="Goeker M."/>
        </authorList>
    </citation>
    <scope>NUCLEOTIDE SEQUENCE [LARGE SCALE GENOMIC DNA]</scope>
    <source>
        <strain evidence="3 4">DSM 27521</strain>
    </source>
</reference>
<evidence type="ECO:0000313" key="3">
    <source>
        <dbReference type="EMBL" id="MBB5377656.1"/>
    </source>
</evidence>
<dbReference type="AlphaFoldDB" id="A0A7W8KIJ7"/>
<dbReference type="InterPro" id="IPR003593">
    <property type="entry name" value="AAA+_ATPase"/>
</dbReference>
<comment type="caution">
    <text evidence="3">The sequence shown here is derived from an EMBL/GenBank/DDBJ whole genome shotgun (WGS) entry which is preliminary data.</text>
</comment>
<sequence>MTAPVPTPADIQTLFRARGYVAGEALATALRLVVALDKPLLLEGPAGVGKTEAAKTLALALDTRLIRLQCYEGLDAQAALYEWNYARQLLHLRAAELSGARVGDDELYGETFLLARPLLQAIREERAPVLLIDEVDRADDAFEAFLLELLAEWQVTVPELGTLHARSRPHVILTSNRSRELSDALRRRCLYHWVEYPTARQELEIVHARLPGVNARLARQVTDAIHTLRALPLGKPPGVAETLDWAAALASLHRDHLDAASIEATLGAVLKLREDQLLAAPTLRQLAAKAAEPAAPVADGP</sequence>
<dbReference type="Proteomes" id="UP000539473">
    <property type="component" value="Unassembled WGS sequence"/>
</dbReference>
<name>A0A7W8KIJ7_9DEIO</name>
<accession>A0A7W8KIJ7</accession>
<dbReference type="PANTHER" id="PTHR42759">
    <property type="entry name" value="MOXR FAMILY PROTEIN"/>
    <property type="match status" value="1"/>
</dbReference>
<dbReference type="Pfam" id="PF07728">
    <property type="entry name" value="AAA_5"/>
    <property type="match status" value="1"/>
</dbReference>
<keyword evidence="5" id="KW-1185">Reference proteome</keyword>
<dbReference type="GO" id="GO:0005524">
    <property type="term" value="F:ATP binding"/>
    <property type="evidence" value="ECO:0007669"/>
    <property type="project" value="InterPro"/>
</dbReference>
<evidence type="ECO:0000313" key="5">
    <source>
        <dbReference type="Proteomes" id="UP000619376"/>
    </source>
</evidence>
<evidence type="ECO:0000313" key="2">
    <source>
        <dbReference type="EMBL" id="GHF52341.1"/>
    </source>
</evidence>
<evidence type="ECO:0000313" key="4">
    <source>
        <dbReference type="Proteomes" id="UP000539473"/>
    </source>
</evidence>
<dbReference type="InterPro" id="IPR050764">
    <property type="entry name" value="CbbQ/NirQ/NorQ/GpvN"/>
</dbReference>
<feature type="domain" description="AAA+ ATPase" evidence="1">
    <location>
        <begin position="36"/>
        <end position="195"/>
    </location>
</feature>
<dbReference type="Proteomes" id="UP000619376">
    <property type="component" value="Unassembled WGS sequence"/>
</dbReference>